<name>A0A1Q5UGK6_9EURO</name>
<evidence type="ECO:0000256" key="1">
    <source>
        <dbReference type="SAM" id="MobiDB-lite"/>
    </source>
</evidence>
<sequence>MCPDTQTGTGQLRDACSKEAQSDPEGEGGQLSVQKRDRSKAHGIRDGFVAEKRRKGSKAVIEGRDVEHGKVDWGFHRICPDTQTGYYQLRDACSKRSQVTPAVDFVVELCGYVNGRTFEIVDWRPMCRERKRMIDQGPLRIYPDMQLVAQLHDACPKDKANIVCGCCVVEGWWRDSDWRPMCQVY</sequence>
<gene>
    <name evidence="2" type="ORF">PENSUB_2885</name>
</gene>
<evidence type="ECO:0000313" key="2">
    <source>
        <dbReference type="EMBL" id="OKP11583.1"/>
    </source>
</evidence>
<organism evidence="2 3">
    <name type="scientific">Penicillium subrubescens</name>
    <dbReference type="NCBI Taxonomy" id="1316194"/>
    <lineage>
        <taxon>Eukaryota</taxon>
        <taxon>Fungi</taxon>
        <taxon>Dikarya</taxon>
        <taxon>Ascomycota</taxon>
        <taxon>Pezizomycotina</taxon>
        <taxon>Eurotiomycetes</taxon>
        <taxon>Eurotiomycetidae</taxon>
        <taxon>Eurotiales</taxon>
        <taxon>Aspergillaceae</taxon>
        <taxon>Penicillium</taxon>
    </lineage>
</organism>
<feature type="region of interest" description="Disordered" evidence="1">
    <location>
        <begin position="1"/>
        <end position="46"/>
    </location>
</feature>
<reference evidence="2 3" key="1">
    <citation type="submission" date="2016-10" db="EMBL/GenBank/DDBJ databases">
        <title>Genome sequence of the ascomycete fungus Penicillium subrubescens.</title>
        <authorList>
            <person name="De Vries R.P."/>
            <person name="Peng M."/>
            <person name="Dilokpimol A."/>
            <person name="Hilden K."/>
            <person name="Makela M.R."/>
            <person name="Grigoriev I."/>
            <person name="Riley R."/>
            <person name="Granchi Z."/>
        </authorList>
    </citation>
    <scope>NUCLEOTIDE SEQUENCE [LARGE SCALE GENOMIC DNA]</scope>
    <source>
        <strain evidence="2 3">CBS 132785</strain>
    </source>
</reference>
<protein>
    <submittedName>
        <fullName evidence="2">Uncharacterized protein</fullName>
    </submittedName>
</protein>
<dbReference type="Proteomes" id="UP000186955">
    <property type="component" value="Unassembled WGS sequence"/>
</dbReference>
<keyword evidence="3" id="KW-1185">Reference proteome</keyword>
<dbReference type="EMBL" id="MNBE01000276">
    <property type="protein sequence ID" value="OKP11583.1"/>
    <property type="molecule type" value="Genomic_DNA"/>
</dbReference>
<comment type="caution">
    <text evidence="2">The sequence shown here is derived from an EMBL/GenBank/DDBJ whole genome shotgun (WGS) entry which is preliminary data.</text>
</comment>
<accession>A0A1Q5UGK6</accession>
<proteinExistence type="predicted"/>
<dbReference type="AlphaFoldDB" id="A0A1Q5UGK6"/>
<evidence type="ECO:0000313" key="3">
    <source>
        <dbReference type="Proteomes" id="UP000186955"/>
    </source>
</evidence>
<feature type="compositionally biased region" description="Polar residues" evidence="1">
    <location>
        <begin position="1"/>
        <end position="10"/>
    </location>
</feature>